<dbReference type="InterPro" id="IPR022764">
    <property type="entry name" value="Peptidase_S54_rhomboid_dom"/>
</dbReference>
<dbReference type="GeneID" id="106746360"/>
<sequence length="552" mass="61444">MAPQLRTILLLLTAVQLSCGPSLAQKYFPPRQPPAWLYTNAPTVNVRSMSPVDEDQRILPDLPQERRMDADFEEDAPEYRAASPGPPHVFNGQSKQPIADRFFHDDLQRWFWNTGLPSFKIGGEAKLTMSNHPFGSSEEDADAHRPSTVRYKQWYTPFYLEDSTAEQPFESFSSSYISDRRSVPPPVNKCPPGMRLIRNHCETMFRRYENEMQERMYDSEDEEDEEFMRNFPNERSMDVLRCPHGTSANDTTMDAEAALLENSPTLSTISSDSTDASYSEPGSPYSPESPIIVTSSYKKKRDDEVTPRPTPRHPLPARKPSFRIRPPYLMICISIIEITVHCLGDEATLRRWLVYDPRQRVQGWRFASYMLLHSNALHLALNVVIQLVLATPLEVEQGRIGVATIYLGGGVCGALGASLLQPSLYLVGASAGVYALLTSHLAHLYLCHGELRYAGWRLGAVLLLAGADVASLPIPALLGCGRVGWAAHVAGALAGPLLGLAVFPKQSKKDARGRRFVRFVRLLSAVSVMLLLVGAVLGNVYLIALPQLRKPS</sequence>
<dbReference type="GO" id="GO:0004252">
    <property type="term" value="F:serine-type endopeptidase activity"/>
    <property type="evidence" value="ECO:0007669"/>
    <property type="project" value="InterPro"/>
</dbReference>
<feature type="compositionally biased region" description="Low complexity" evidence="6">
    <location>
        <begin position="277"/>
        <end position="290"/>
    </location>
</feature>
<dbReference type="RefSeq" id="XP_014478390.1">
    <property type="nucleotide sequence ID" value="XM_014622904.1"/>
</dbReference>
<dbReference type="Pfam" id="PF01694">
    <property type="entry name" value="Rhomboid"/>
    <property type="match status" value="1"/>
</dbReference>
<dbReference type="OrthoDB" id="418595at2759"/>
<comment type="subcellular location">
    <subcellularLocation>
        <location evidence="1">Membrane</location>
        <topology evidence="1">Multi-pass membrane protein</topology>
    </subcellularLocation>
</comment>
<evidence type="ECO:0000256" key="6">
    <source>
        <dbReference type="SAM" id="MobiDB-lite"/>
    </source>
</evidence>
<feature type="transmembrane region" description="Helical" evidence="7">
    <location>
        <begin position="400"/>
        <end position="419"/>
    </location>
</feature>
<dbReference type="CTD" id="34640"/>
<feature type="compositionally biased region" description="Polar residues" evidence="6">
    <location>
        <begin position="262"/>
        <end position="276"/>
    </location>
</feature>
<keyword evidence="8" id="KW-0732">Signal</keyword>
<feature type="signal peptide" evidence="8">
    <location>
        <begin position="1"/>
        <end position="24"/>
    </location>
</feature>
<name>A0A6P3XIV6_DINQU</name>
<gene>
    <name evidence="11" type="primary">LOC106746360</name>
</gene>
<keyword evidence="10" id="KW-1185">Reference proteome</keyword>
<dbReference type="InterPro" id="IPR035952">
    <property type="entry name" value="Rhomboid-like_sf"/>
</dbReference>
<dbReference type="KEGG" id="dqu:106746360"/>
<evidence type="ECO:0000256" key="5">
    <source>
        <dbReference type="ARBA" id="ARBA00023136"/>
    </source>
</evidence>
<feature type="transmembrane region" description="Helical" evidence="7">
    <location>
        <begin position="458"/>
        <end position="478"/>
    </location>
</feature>
<dbReference type="AlphaFoldDB" id="A0A6P3XIV6"/>
<organism evidence="10 11">
    <name type="scientific">Dinoponera quadriceps</name>
    <name type="common">South American ant</name>
    <dbReference type="NCBI Taxonomy" id="609295"/>
    <lineage>
        <taxon>Eukaryota</taxon>
        <taxon>Metazoa</taxon>
        <taxon>Ecdysozoa</taxon>
        <taxon>Arthropoda</taxon>
        <taxon>Hexapoda</taxon>
        <taxon>Insecta</taxon>
        <taxon>Pterygota</taxon>
        <taxon>Neoptera</taxon>
        <taxon>Endopterygota</taxon>
        <taxon>Hymenoptera</taxon>
        <taxon>Apocrita</taxon>
        <taxon>Aculeata</taxon>
        <taxon>Formicoidea</taxon>
        <taxon>Formicidae</taxon>
        <taxon>Ponerinae</taxon>
        <taxon>Ponerini</taxon>
        <taxon>Dinoponera</taxon>
    </lineage>
</organism>
<feature type="transmembrane region" description="Helical" evidence="7">
    <location>
        <begin position="366"/>
        <end position="388"/>
    </location>
</feature>
<evidence type="ECO:0000256" key="3">
    <source>
        <dbReference type="ARBA" id="ARBA00022692"/>
    </source>
</evidence>
<evidence type="ECO:0000259" key="9">
    <source>
        <dbReference type="Pfam" id="PF01694"/>
    </source>
</evidence>
<dbReference type="PANTHER" id="PTHR45840:SF10">
    <property type="entry name" value="RHOMBOID PROTEASE"/>
    <property type="match status" value="1"/>
</dbReference>
<dbReference type="SUPFAM" id="SSF144091">
    <property type="entry name" value="Rhomboid-like"/>
    <property type="match status" value="1"/>
</dbReference>
<keyword evidence="4 7" id="KW-1133">Transmembrane helix</keyword>
<keyword evidence="5 7" id="KW-0472">Membrane</keyword>
<dbReference type="PANTHER" id="PTHR45840">
    <property type="entry name" value="RHOMBOID-RELATED PROTEIN"/>
    <property type="match status" value="1"/>
</dbReference>
<evidence type="ECO:0000256" key="1">
    <source>
        <dbReference type="ARBA" id="ARBA00004141"/>
    </source>
</evidence>
<dbReference type="Gene3D" id="1.20.1540.10">
    <property type="entry name" value="Rhomboid-like"/>
    <property type="match status" value="1"/>
</dbReference>
<evidence type="ECO:0000256" key="7">
    <source>
        <dbReference type="SAM" id="Phobius"/>
    </source>
</evidence>
<feature type="transmembrane region" description="Helical" evidence="7">
    <location>
        <begin position="484"/>
        <end position="503"/>
    </location>
</feature>
<evidence type="ECO:0000313" key="10">
    <source>
        <dbReference type="Proteomes" id="UP000515204"/>
    </source>
</evidence>
<evidence type="ECO:0000256" key="4">
    <source>
        <dbReference type="ARBA" id="ARBA00022989"/>
    </source>
</evidence>
<evidence type="ECO:0000256" key="8">
    <source>
        <dbReference type="SAM" id="SignalP"/>
    </source>
</evidence>
<accession>A0A6P3XIV6</accession>
<dbReference type="InterPro" id="IPR051739">
    <property type="entry name" value="Rhomboid_IM_Serine_Proteases"/>
</dbReference>
<reference evidence="11" key="1">
    <citation type="submission" date="2025-08" db="UniProtKB">
        <authorList>
            <consortium name="RefSeq"/>
        </authorList>
    </citation>
    <scope>IDENTIFICATION</scope>
</reference>
<proteinExistence type="inferred from homology"/>
<feature type="region of interest" description="Disordered" evidence="6">
    <location>
        <begin position="262"/>
        <end position="318"/>
    </location>
</feature>
<dbReference type="Proteomes" id="UP000515204">
    <property type="component" value="Unplaced"/>
</dbReference>
<protein>
    <submittedName>
        <fullName evidence="11">Uncharacterized protein LOC106746360 isoform X1</fullName>
    </submittedName>
</protein>
<evidence type="ECO:0000256" key="2">
    <source>
        <dbReference type="ARBA" id="ARBA00009045"/>
    </source>
</evidence>
<feature type="domain" description="Peptidase S54 rhomboid" evidence="9">
    <location>
        <begin position="362"/>
        <end position="504"/>
    </location>
</feature>
<feature type="transmembrane region" description="Helical" evidence="7">
    <location>
        <begin position="523"/>
        <end position="544"/>
    </location>
</feature>
<dbReference type="GO" id="GO:0016020">
    <property type="term" value="C:membrane"/>
    <property type="evidence" value="ECO:0007669"/>
    <property type="project" value="UniProtKB-SubCell"/>
</dbReference>
<feature type="transmembrane region" description="Helical" evidence="7">
    <location>
        <begin position="425"/>
        <end position="446"/>
    </location>
</feature>
<feature type="chain" id="PRO_5027670238" evidence="8">
    <location>
        <begin position="25"/>
        <end position="552"/>
    </location>
</feature>
<evidence type="ECO:0000313" key="11">
    <source>
        <dbReference type="RefSeq" id="XP_014478390.1"/>
    </source>
</evidence>
<keyword evidence="3 7" id="KW-0812">Transmembrane</keyword>
<comment type="similarity">
    <text evidence="2">Belongs to the peptidase S54 family.</text>
</comment>